<keyword evidence="14" id="KW-0496">Mitochondrion</keyword>
<feature type="region of interest" description="Disordered" evidence="26">
    <location>
        <begin position="369"/>
        <end position="423"/>
    </location>
</feature>
<dbReference type="AlphaFoldDB" id="A0A553PC61"/>
<dbReference type="GO" id="GO:0005759">
    <property type="term" value="C:mitochondrial matrix"/>
    <property type="evidence" value="ECO:0007669"/>
    <property type="project" value="UniProtKB-SubCell"/>
</dbReference>
<evidence type="ECO:0000256" key="12">
    <source>
        <dbReference type="ARBA" id="ARBA00022801"/>
    </source>
</evidence>
<keyword evidence="9" id="KW-0963">Cytoplasm</keyword>
<evidence type="ECO:0000256" key="8">
    <source>
        <dbReference type="ARBA" id="ARBA00022454"/>
    </source>
</evidence>
<dbReference type="GO" id="GO:0005634">
    <property type="term" value="C:nucleus"/>
    <property type="evidence" value="ECO:0007669"/>
    <property type="project" value="UniProtKB-SubCell"/>
</dbReference>
<evidence type="ECO:0000256" key="11">
    <source>
        <dbReference type="ARBA" id="ARBA00022763"/>
    </source>
</evidence>
<evidence type="ECO:0000256" key="26">
    <source>
        <dbReference type="SAM" id="MobiDB-lite"/>
    </source>
</evidence>
<dbReference type="EC" id="3.2.1.143" evidence="7"/>
<organism evidence="27 28">
    <name type="scientific">Tigriopus californicus</name>
    <name type="common">Marine copepod</name>
    <dbReference type="NCBI Taxonomy" id="6832"/>
    <lineage>
        <taxon>Eukaryota</taxon>
        <taxon>Metazoa</taxon>
        <taxon>Ecdysozoa</taxon>
        <taxon>Arthropoda</taxon>
        <taxon>Crustacea</taxon>
        <taxon>Multicrustacea</taxon>
        <taxon>Hexanauplia</taxon>
        <taxon>Copepoda</taxon>
        <taxon>Harpacticoida</taxon>
        <taxon>Harpacticidae</taxon>
        <taxon>Tigriopus</taxon>
    </lineage>
</organism>
<evidence type="ECO:0000256" key="5">
    <source>
        <dbReference type="ARBA" id="ARBA00010702"/>
    </source>
</evidence>
<keyword evidence="13 25" id="KW-0460">Magnesium</keyword>
<dbReference type="STRING" id="6832.A0A553PC61"/>
<keyword evidence="12" id="KW-0378">Hydrolase</keyword>
<feature type="binding site" evidence="25">
    <location>
        <position position="294"/>
    </location>
    <ligand>
        <name>Mg(2+)</name>
        <dbReference type="ChEBI" id="CHEBI:18420"/>
        <label>1</label>
    </ligand>
</feature>
<evidence type="ECO:0000256" key="21">
    <source>
        <dbReference type="ARBA" id="ARBA00042850"/>
    </source>
</evidence>
<evidence type="ECO:0000256" key="10">
    <source>
        <dbReference type="ARBA" id="ARBA00022723"/>
    </source>
</evidence>
<evidence type="ECO:0000256" key="14">
    <source>
        <dbReference type="ARBA" id="ARBA00023128"/>
    </source>
</evidence>
<evidence type="ECO:0000256" key="17">
    <source>
        <dbReference type="ARBA" id="ARBA00041057"/>
    </source>
</evidence>
<evidence type="ECO:0000313" key="27">
    <source>
        <dbReference type="EMBL" id="TRY75249.1"/>
    </source>
</evidence>
<dbReference type="GO" id="GO:0005694">
    <property type="term" value="C:chromosome"/>
    <property type="evidence" value="ECO:0007669"/>
    <property type="project" value="UniProtKB-SubCell"/>
</dbReference>
<feature type="binding site" evidence="25">
    <location>
        <position position="68"/>
    </location>
    <ligand>
        <name>Mg(2+)</name>
        <dbReference type="ChEBI" id="CHEBI:18420"/>
        <label>1</label>
    </ligand>
</feature>
<accession>A0A553PC61</accession>
<evidence type="ECO:0000256" key="18">
    <source>
        <dbReference type="ARBA" id="ARBA00042398"/>
    </source>
</evidence>
<evidence type="ECO:0000256" key="19">
    <source>
        <dbReference type="ARBA" id="ARBA00042471"/>
    </source>
</evidence>
<dbReference type="InterPro" id="IPR050792">
    <property type="entry name" value="ADP-ribosylglycohydrolase"/>
</dbReference>
<keyword evidence="28" id="KW-1185">Reference proteome</keyword>
<gene>
    <name evidence="27" type="ORF">TCAL_10085</name>
</gene>
<evidence type="ECO:0000256" key="24">
    <source>
        <dbReference type="ARBA" id="ARBA00049015"/>
    </source>
</evidence>
<evidence type="ECO:0000256" key="1">
    <source>
        <dbReference type="ARBA" id="ARBA00004123"/>
    </source>
</evidence>
<keyword evidence="15" id="KW-0234">DNA repair</keyword>
<comment type="subunit">
    <text evidence="6">Monomer.</text>
</comment>
<comment type="caution">
    <text evidence="27">The sequence shown here is derived from an EMBL/GenBank/DDBJ whole genome shotgun (WGS) entry which is preliminary data.</text>
</comment>
<evidence type="ECO:0000256" key="3">
    <source>
        <dbReference type="ARBA" id="ARBA00004305"/>
    </source>
</evidence>
<dbReference type="Gene3D" id="1.10.4080.10">
    <property type="entry name" value="ADP-ribosylation/Crystallin J1"/>
    <property type="match status" value="1"/>
</dbReference>
<keyword evidence="8" id="KW-0158">Chromosome</keyword>
<feature type="binding site" evidence="25">
    <location>
        <position position="292"/>
    </location>
    <ligand>
        <name>Mg(2+)</name>
        <dbReference type="ChEBI" id="CHEBI:18420"/>
        <label>1</label>
    </ligand>
</feature>
<evidence type="ECO:0000256" key="23">
    <source>
        <dbReference type="ARBA" id="ARBA00043193"/>
    </source>
</evidence>
<dbReference type="InterPro" id="IPR005502">
    <property type="entry name" value="Ribosyl_crysJ1"/>
</dbReference>
<dbReference type="Proteomes" id="UP000318571">
    <property type="component" value="Chromosome 2"/>
</dbReference>
<name>A0A553PC61_TIGCA</name>
<evidence type="ECO:0000256" key="15">
    <source>
        <dbReference type="ARBA" id="ARBA00023204"/>
    </source>
</evidence>
<comment type="subcellular location">
    <subcellularLocation>
        <location evidence="2">Chromosome</location>
    </subcellularLocation>
    <subcellularLocation>
        <location evidence="4">Cytoplasm</location>
    </subcellularLocation>
    <subcellularLocation>
        <location evidence="3">Mitochondrion matrix</location>
    </subcellularLocation>
    <subcellularLocation>
        <location evidence="1">Nucleus</location>
    </subcellularLocation>
</comment>
<feature type="binding site" evidence="25">
    <location>
        <position position="67"/>
    </location>
    <ligand>
        <name>Mg(2+)</name>
        <dbReference type="ChEBI" id="CHEBI:18420"/>
        <label>1</label>
    </ligand>
</feature>
<feature type="compositionally biased region" description="Basic and acidic residues" evidence="26">
    <location>
        <begin position="369"/>
        <end position="399"/>
    </location>
</feature>
<evidence type="ECO:0000313" key="28">
    <source>
        <dbReference type="Proteomes" id="UP000318571"/>
    </source>
</evidence>
<evidence type="ECO:0000256" key="2">
    <source>
        <dbReference type="ARBA" id="ARBA00004286"/>
    </source>
</evidence>
<dbReference type="OMA" id="YGPAVNR"/>
<evidence type="ECO:0000256" key="16">
    <source>
        <dbReference type="ARBA" id="ARBA00023242"/>
    </source>
</evidence>
<dbReference type="GO" id="GO:0006281">
    <property type="term" value="P:DNA repair"/>
    <property type="evidence" value="ECO:0007669"/>
    <property type="project" value="UniProtKB-KW"/>
</dbReference>
<dbReference type="EMBL" id="VCGU01000005">
    <property type="protein sequence ID" value="TRY75249.1"/>
    <property type="molecule type" value="Genomic_DNA"/>
</dbReference>
<evidence type="ECO:0000256" key="4">
    <source>
        <dbReference type="ARBA" id="ARBA00004496"/>
    </source>
</evidence>
<comment type="similarity">
    <text evidence="5">Belongs to the ADP-ribosylglycohydrolase family.</text>
</comment>
<dbReference type="FunFam" id="1.10.4080.10:FF:000001">
    <property type="entry name" value="ADP-ribose glycohydrolase ARH3"/>
    <property type="match status" value="1"/>
</dbReference>
<evidence type="ECO:0000256" key="7">
    <source>
        <dbReference type="ARBA" id="ARBA00012255"/>
    </source>
</evidence>
<dbReference type="SUPFAM" id="SSF101478">
    <property type="entry name" value="ADP-ribosylglycohydrolase"/>
    <property type="match status" value="1"/>
</dbReference>
<proteinExistence type="inferred from homology"/>
<keyword evidence="16" id="KW-0539">Nucleus</keyword>
<feature type="binding site" evidence="25">
    <location>
        <position position="66"/>
    </location>
    <ligand>
        <name>Mg(2+)</name>
        <dbReference type="ChEBI" id="CHEBI:18420"/>
        <label>1</label>
    </ligand>
</feature>
<keyword evidence="11" id="KW-0227">DNA damage</keyword>
<dbReference type="InterPro" id="IPR036705">
    <property type="entry name" value="Ribosyl_crysJ1_sf"/>
</dbReference>
<dbReference type="PANTHER" id="PTHR16222:SF24">
    <property type="entry name" value="ADP-RIBOSYLHYDROLASE ARH3"/>
    <property type="match status" value="1"/>
</dbReference>
<feature type="binding site" evidence="25">
    <location>
        <position position="295"/>
    </location>
    <ligand>
        <name>Mg(2+)</name>
        <dbReference type="ChEBI" id="CHEBI:18420"/>
        <label>1</label>
    </ligand>
</feature>
<dbReference type="PANTHER" id="PTHR16222">
    <property type="entry name" value="ADP-RIBOSYLGLYCOHYDROLASE"/>
    <property type="match status" value="1"/>
</dbReference>
<reference evidence="27 28" key="1">
    <citation type="journal article" date="2018" name="Nat. Ecol. Evol.">
        <title>Genomic signatures of mitonuclear coevolution across populations of Tigriopus californicus.</title>
        <authorList>
            <person name="Barreto F.S."/>
            <person name="Watson E.T."/>
            <person name="Lima T.G."/>
            <person name="Willett C.S."/>
            <person name="Edmands S."/>
            <person name="Li W."/>
            <person name="Burton R.S."/>
        </authorList>
    </citation>
    <scope>NUCLEOTIDE SEQUENCE [LARGE SCALE GENOMIC DNA]</scope>
    <source>
        <strain evidence="27 28">San Diego</strain>
    </source>
</reference>
<evidence type="ECO:0000256" key="20">
    <source>
        <dbReference type="ARBA" id="ARBA00042722"/>
    </source>
</evidence>
<dbReference type="GO" id="GO:0140290">
    <property type="term" value="P:peptidyl-serine ADP-deribosylation"/>
    <property type="evidence" value="ECO:0007669"/>
    <property type="project" value="UniProtKB-ARBA"/>
</dbReference>
<evidence type="ECO:0000256" key="13">
    <source>
        <dbReference type="ARBA" id="ARBA00022842"/>
    </source>
</evidence>
<feature type="compositionally biased region" description="Acidic residues" evidence="26">
    <location>
        <begin position="400"/>
        <end position="410"/>
    </location>
</feature>
<dbReference type="Pfam" id="PF03747">
    <property type="entry name" value="ADP_ribosyl_GH"/>
    <property type="match status" value="1"/>
</dbReference>
<evidence type="ECO:0000256" key="9">
    <source>
        <dbReference type="ARBA" id="ARBA00022490"/>
    </source>
</evidence>
<dbReference type="GO" id="GO:0004649">
    <property type="term" value="F:poly(ADP-ribose) glycohydrolase activity"/>
    <property type="evidence" value="ECO:0007669"/>
    <property type="project" value="UniProtKB-EC"/>
</dbReference>
<protein>
    <recommendedName>
        <fullName evidence="17">ADP-ribosylhydrolase ARH3</fullName>
        <ecNumber evidence="7">3.2.1.143</ecNumber>
    </recommendedName>
    <alternativeName>
        <fullName evidence="18">ADP-ribose glycohydrolase ARH3</fullName>
    </alternativeName>
    <alternativeName>
        <fullName evidence="19">ADP-ribosylhydrolase 3</fullName>
    </alternativeName>
    <alternativeName>
        <fullName evidence="22">O-acetyl-ADP-ribose deacetylase ARH3</fullName>
    </alternativeName>
    <alternativeName>
        <fullName evidence="23">Poly(ADP-ribose) glycohydrolase ARH3</fullName>
    </alternativeName>
    <alternativeName>
        <fullName evidence="21">[Protein ADP-ribosylarginine] hydrolase-like protein 2</fullName>
    </alternativeName>
    <alternativeName>
        <fullName evidence="20">[Protein ADP-ribosylserine] hydrolase</fullName>
    </alternativeName>
</protein>
<evidence type="ECO:0000256" key="25">
    <source>
        <dbReference type="PIRSR" id="PIRSR605502-1"/>
    </source>
</evidence>
<comment type="cofactor">
    <cofactor evidence="25">
        <name>Mg(2+)</name>
        <dbReference type="ChEBI" id="CHEBI:18420"/>
    </cofactor>
    <text evidence="25">Binds 2 magnesium ions per subunit.</text>
</comment>
<keyword evidence="10 25" id="KW-0479">Metal-binding</keyword>
<evidence type="ECO:0000256" key="22">
    <source>
        <dbReference type="ARBA" id="ARBA00043187"/>
    </source>
</evidence>
<sequence length="423" mass="47135">MDMDKCEDELQERFRGCMLGAVLGDCLGGPLEFKNGNNSFPFSRLKREFRLYDAWEPERDGVLEFTDDTAMARQLAYSLLETRTHLDPRNLARRFVDEYHREQGRGYGEAVTEVFEKLHKSDCRDPYGPAKEQFKTEGSFGNGAAMRVHPVAMFCHGRSRTELLEMADASARITHSHQLGVRGAQLQAYAVSMALDGVDSKAFLANMLELVESFSEDPKSKHTYRYKFEIMRKALATKNDDLAIALGNGVAALHSVPSAIFSFLRAQSPIEQLRDSSRFVRTVQLAISFGGDTDTIGSMAGAMAGAYYGEVDVPENFLDVCEGVYDAIKQADGLVKLVRENLDSDVSEPIVKRIKIEVQEIEVKPDINPELLKPEPEDIKPDVIKSELKPSASKSKEDVVEPDSALDNDTTDSAIDIKHNIVK</sequence>
<evidence type="ECO:0000256" key="6">
    <source>
        <dbReference type="ARBA" id="ARBA00011245"/>
    </source>
</evidence>
<comment type="catalytic activity">
    <reaction evidence="24">
        <text>alpha-NAD(+) + H2O = ADP-D-ribose + nicotinamide + H(+)</text>
        <dbReference type="Rhea" id="RHEA:68792"/>
        <dbReference type="ChEBI" id="CHEBI:15377"/>
        <dbReference type="ChEBI" id="CHEBI:15378"/>
        <dbReference type="ChEBI" id="CHEBI:17154"/>
        <dbReference type="ChEBI" id="CHEBI:57967"/>
        <dbReference type="ChEBI" id="CHEBI:77017"/>
    </reaction>
</comment>
<dbReference type="GO" id="GO:0046872">
    <property type="term" value="F:metal ion binding"/>
    <property type="evidence" value="ECO:0007669"/>
    <property type="project" value="UniProtKB-KW"/>
</dbReference>